<dbReference type="InterPro" id="IPR008978">
    <property type="entry name" value="HSP20-like_chaperone"/>
</dbReference>
<evidence type="ECO:0000259" key="3">
    <source>
        <dbReference type="PROSITE" id="PS01031"/>
    </source>
</evidence>
<dbReference type="AlphaFoldDB" id="A0A8J3E498"/>
<dbReference type="RefSeq" id="WP_189044790.1">
    <property type="nucleotide sequence ID" value="NZ_BMJQ01000004.1"/>
</dbReference>
<evidence type="ECO:0000313" key="4">
    <source>
        <dbReference type="EMBL" id="GGF12753.1"/>
    </source>
</evidence>
<dbReference type="PANTHER" id="PTHR11527">
    <property type="entry name" value="HEAT-SHOCK PROTEIN 20 FAMILY MEMBER"/>
    <property type="match status" value="1"/>
</dbReference>
<gene>
    <name evidence="4" type="ORF">GCM10011611_18010</name>
</gene>
<evidence type="ECO:0000256" key="1">
    <source>
        <dbReference type="PROSITE-ProRule" id="PRU00285"/>
    </source>
</evidence>
<comment type="caution">
    <text evidence="4">The sequence shown here is derived from an EMBL/GenBank/DDBJ whole genome shotgun (WGS) entry which is preliminary data.</text>
</comment>
<accession>A0A8J3E498</accession>
<dbReference type="EMBL" id="BMJQ01000004">
    <property type="protein sequence ID" value="GGF12753.1"/>
    <property type="molecule type" value="Genomic_DNA"/>
</dbReference>
<dbReference type="InterPro" id="IPR002068">
    <property type="entry name" value="A-crystallin/Hsp20_dom"/>
</dbReference>
<dbReference type="Gene3D" id="2.60.40.790">
    <property type="match status" value="1"/>
</dbReference>
<proteinExistence type="inferred from homology"/>
<evidence type="ECO:0000313" key="5">
    <source>
        <dbReference type="Proteomes" id="UP000646365"/>
    </source>
</evidence>
<comment type="similarity">
    <text evidence="1 2">Belongs to the small heat shock protein (HSP20) family.</text>
</comment>
<dbReference type="Pfam" id="PF00011">
    <property type="entry name" value="HSP20"/>
    <property type="match status" value="1"/>
</dbReference>
<dbReference type="PROSITE" id="PS01031">
    <property type="entry name" value="SHSP"/>
    <property type="match status" value="1"/>
</dbReference>
<reference evidence="4" key="2">
    <citation type="submission" date="2020-09" db="EMBL/GenBank/DDBJ databases">
        <authorList>
            <person name="Sun Q."/>
            <person name="Zhou Y."/>
        </authorList>
    </citation>
    <scope>NUCLEOTIDE SEQUENCE</scope>
    <source>
        <strain evidence="4">CGMCC 1.15725</strain>
    </source>
</reference>
<protein>
    <submittedName>
        <fullName evidence="4">Molecular chaperone Hsp20</fullName>
    </submittedName>
</protein>
<reference evidence="4" key="1">
    <citation type="journal article" date="2014" name="Int. J. Syst. Evol. Microbiol.">
        <title>Complete genome sequence of Corynebacterium casei LMG S-19264T (=DSM 44701T), isolated from a smear-ripened cheese.</title>
        <authorList>
            <consortium name="US DOE Joint Genome Institute (JGI-PGF)"/>
            <person name="Walter F."/>
            <person name="Albersmeier A."/>
            <person name="Kalinowski J."/>
            <person name="Ruckert C."/>
        </authorList>
    </citation>
    <scope>NUCLEOTIDE SEQUENCE</scope>
    <source>
        <strain evidence="4">CGMCC 1.15725</strain>
    </source>
</reference>
<dbReference type="InterPro" id="IPR031107">
    <property type="entry name" value="Small_HSP"/>
</dbReference>
<dbReference type="SUPFAM" id="SSF49764">
    <property type="entry name" value="HSP20-like chaperones"/>
    <property type="match status" value="1"/>
</dbReference>
<evidence type="ECO:0000256" key="2">
    <source>
        <dbReference type="RuleBase" id="RU003616"/>
    </source>
</evidence>
<dbReference type="Proteomes" id="UP000646365">
    <property type="component" value="Unassembled WGS sequence"/>
</dbReference>
<sequence length="163" mass="18531">MEFKDLVPWNRKTGRLARRDEGEHPILALHREMNRIFDNFWDQSGQPFGEFGGGFPRADVVETDKAVEVSLELPGLDDKDIDVSVTEDLLTIRGEKKAEREEREKSYFLSERSFGAFHRAIPLPRGVNASEAKAEYKKGVLTVTIPKTPEAQSKMKRIEVKAS</sequence>
<name>A0A8J3E498_9PROT</name>
<organism evidence="4 5">
    <name type="scientific">Aliidongia dinghuensis</name>
    <dbReference type="NCBI Taxonomy" id="1867774"/>
    <lineage>
        <taxon>Bacteria</taxon>
        <taxon>Pseudomonadati</taxon>
        <taxon>Pseudomonadota</taxon>
        <taxon>Alphaproteobacteria</taxon>
        <taxon>Rhodospirillales</taxon>
        <taxon>Dongiaceae</taxon>
        <taxon>Aliidongia</taxon>
    </lineage>
</organism>
<keyword evidence="5" id="KW-1185">Reference proteome</keyword>
<feature type="domain" description="SHSP" evidence="3">
    <location>
        <begin position="49"/>
        <end position="163"/>
    </location>
</feature>
<dbReference type="CDD" id="cd06464">
    <property type="entry name" value="ACD_sHsps-like"/>
    <property type="match status" value="1"/>
</dbReference>